<dbReference type="EMBL" id="JAGKQM010000016">
    <property type="protein sequence ID" value="KAH0872475.1"/>
    <property type="molecule type" value="Genomic_DNA"/>
</dbReference>
<proteinExistence type="predicted"/>
<sequence>MFSVRLRLTMPVNWVSSITALQSLTGPACCLHGSYCEEQNQQPPRSKSLSGLNYVSVLGRVYNLIVATVLLDPPAPNAPIFV</sequence>
<keyword evidence="2" id="KW-1185">Reference proteome</keyword>
<evidence type="ECO:0000313" key="2">
    <source>
        <dbReference type="Proteomes" id="UP000824890"/>
    </source>
</evidence>
<evidence type="ECO:0000313" key="1">
    <source>
        <dbReference type="EMBL" id="KAH0872475.1"/>
    </source>
</evidence>
<protein>
    <recommendedName>
        <fullName evidence="3">Secreted protein</fullName>
    </recommendedName>
</protein>
<dbReference type="Proteomes" id="UP000824890">
    <property type="component" value="Unassembled WGS sequence"/>
</dbReference>
<organism evidence="1 2">
    <name type="scientific">Brassica napus</name>
    <name type="common">Rape</name>
    <dbReference type="NCBI Taxonomy" id="3708"/>
    <lineage>
        <taxon>Eukaryota</taxon>
        <taxon>Viridiplantae</taxon>
        <taxon>Streptophyta</taxon>
        <taxon>Embryophyta</taxon>
        <taxon>Tracheophyta</taxon>
        <taxon>Spermatophyta</taxon>
        <taxon>Magnoliopsida</taxon>
        <taxon>eudicotyledons</taxon>
        <taxon>Gunneridae</taxon>
        <taxon>Pentapetalae</taxon>
        <taxon>rosids</taxon>
        <taxon>malvids</taxon>
        <taxon>Brassicales</taxon>
        <taxon>Brassicaceae</taxon>
        <taxon>Brassiceae</taxon>
        <taxon>Brassica</taxon>
    </lineage>
</organism>
<gene>
    <name evidence="1" type="ORF">HID58_069837</name>
</gene>
<comment type="caution">
    <text evidence="1">The sequence shown here is derived from an EMBL/GenBank/DDBJ whole genome shotgun (WGS) entry which is preliminary data.</text>
</comment>
<name>A0ABQ7YX49_BRANA</name>
<reference evidence="1 2" key="1">
    <citation type="submission" date="2021-05" db="EMBL/GenBank/DDBJ databases">
        <title>Genome Assembly of Synthetic Allotetraploid Brassica napus Reveals Homoeologous Exchanges between Subgenomes.</title>
        <authorList>
            <person name="Davis J.T."/>
        </authorList>
    </citation>
    <scope>NUCLEOTIDE SEQUENCE [LARGE SCALE GENOMIC DNA]</scope>
    <source>
        <strain evidence="2">cv. Da-Ae</strain>
        <tissue evidence="1">Seedling</tissue>
    </source>
</reference>
<accession>A0ABQ7YX49</accession>
<evidence type="ECO:0008006" key="3">
    <source>
        <dbReference type="Google" id="ProtNLM"/>
    </source>
</evidence>